<accession>A0ABS1NKH1</accession>
<reference evidence="1 2" key="1">
    <citation type="submission" date="2021-01" db="EMBL/GenBank/DDBJ databases">
        <title>WGS of actinomycetes isolated from Thailand.</title>
        <authorList>
            <person name="Thawai C."/>
        </authorList>
    </citation>
    <scope>NUCLEOTIDE SEQUENCE [LARGE SCALE GENOMIC DNA]</scope>
    <source>
        <strain evidence="1 2">CA1R205</strain>
    </source>
</reference>
<protein>
    <recommendedName>
        <fullName evidence="3">ESX-1 secretion-associated protein</fullName>
    </recommendedName>
</protein>
<evidence type="ECO:0000313" key="1">
    <source>
        <dbReference type="EMBL" id="MBL1100611.1"/>
    </source>
</evidence>
<evidence type="ECO:0000313" key="2">
    <source>
        <dbReference type="Proteomes" id="UP000634229"/>
    </source>
</evidence>
<gene>
    <name evidence="1" type="ORF">JK363_28925</name>
</gene>
<keyword evidence="2" id="KW-1185">Reference proteome</keyword>
<organism evidence="1 2">
    <name type="scientific">Streptomyces coffeae</name>
    <dbReference type="NCBI Taxonomy" id="621382"/>
    <lineage>
        <taxon>Bacteria</taxon>
        <taxon>Bacillati</taxon>
        <taxon>Actinomycetota</taxon>
        <taxon>Actinomycetes</taxon>
        <taxon>Kitasatosporales</taxon>
        <taxon>Streptomycetaceae</taxon>
        <taxon>Streptomyces</taxon>
    </lineage>
</organism>
<dbReference type="Proteomes" id="UP000634229">
    <property type="component" value="Unassembled WGS sequence"/>
</dbReference>
<evidence type="ECO:0008006" key="3">
    <source>
        <dbReference type="Google" id="ProtNLM"/>
    </source>
</evidence>
<proteinExistence type="predicted"/>
<dbReference type="EMBL" id="JAERRF010000021">
    <property type="protein sequence ID" value="MBL1100611.1"/>
    <property type="molecule type" value="Genomic_DNA"/>
</dbReference>
<sequence length="117" mass="12399">MTNTQTVTADEQTIPTGSGALVTTVPMEETANWPTAAHLSPLAAFQADRVGICTSYQLAAVDHSTAVAHIEAALRHVRAAADAAGVKDDQARMVTTLRATQSELYRVARKVGFSHPL</sequence>
<name>A0ABS1NKH1_9ACTN</name>
<comment type="caution">
    <text evidence="1">The sequence shown here is derived from an EMBL/GenBank/DDBJ whole genome shotgun (WGS) entry which is preliminary data.</text>
</comment>
<dbReference type="RefSeq" id="WP_201879298.1">
    <property type="nucleotide sequence ID" value="NZ_JAERRF010000021.1"/>
</dbReference>